<keyword evidence="1" id="KW-0547">Nucleotide-binding</keyword>
<accession>A0A8T2U671</accession>
<dbReference type="Proteomes" id="UP000825935">
    <property type="component" value="Chromosome 9"/>
</dbReference>
<dbReference type="InterPro" id="IPR011009">
    <property type="entry name" value="Kinase-like_dom_sf"/>
</dbReference>
<dbReference type="GO" id="GO:0004672">
    <property type="term" value="F:protein kinase activity"/>
    <property type="evidence" value="ECO:0007669"/>
    <property type="project" value="InterPro"/>
</dbReference>
<sequence length="174" mass="19753">MKAKKTSTTKAIDSPRRNVAEPFVGKIDDVKTFSFEEIKYITRNFENEIGRGGFGLVYEGQLRNGLEVAVKVLSETSSQGKKEFINEAKPFLQRNQLEKIMDSRMSKDLNLSSVWKVVDIGLTCVDINKNMRPTMREVKKELDLAIAMEIEDHSSYFGQSELCGDYGYDLVPAR</sequence>
<dbReference type="EMBL" id="CM035414">
    <property type="protein sequence ID" value="KAH7430030.1"/>
    <property type="molecule type" value="Genomic_DNA"/>
</dbReference>
<dbReference type="InterPro" id="IPR001245">
    <property type="entry name" value="Ser-Thr/Tyr_kinase_cat_dom"/>
</dbReference>
<dbReference type="AlphaFoldDB" id="A0A8T2U671"/>
<dbReference type="InterPro" id="IPR017441">
    <property type="entry name" value="Protein_kinase_ATP_BS"/>
</dbReference>
<dbReference type="PANTHER" id="PTHR45631:SF68">
    <property type="entry name" value="REPEAT FAMILY PROTEIN, PUTATIVE, EXPRESSED-RELATED"/>
    <property type="match status" value="1"/>
</dbReference>
<dbReference type="OrthoDB" id="4062651at2759"/>
<evidence type="ECO:0000313" key="3">
    <source>
        <dbReference type="EMBL" id="KAH7430030.1"/>
    </source>
</evidence>
<evidence type="ECO:0000313" key="4">
    <source>
        <dbReference type="Proteomes" id="UP000825935"/>
    </source>
</evidence>
<dbReference type="PANTHER" id="PTHR45631">
    <property type="entry name" value="OS07G0107800 PROTEIN-RELATED"/>
    <property type="match status" value="1"/>
</dbReference>
<dbReference type="Pfam" id="PF07714">
    <property type="entry name" value="PK_Tyr_Ser-Thr"/>
    <property type="match status" value="1"/>
</dbReference>
<dbReference type="OMA" id="FHCADSS"/>
<evidence type="ECO:0000259" key="2">
    <source>
        <dbReference type="Pfam" id="PF07714"/>
    </source>
</evidence>
<proteinExistence type="predicted"/>
<dbReference type="PROSITE" id="PS00107">
    <property type="entry name" value="PROTEIN_KINASE_ATP"/>
    <property type="match status" value="1"/>
</dbReference>
<organism evidence="3 4">
    <name type="scientific">Ceratopteris richardii</name>
    <name type="common">Triangle waterfern</name>
    <dbReference type="NCBI Taxonomy" id="49495"/>
    <lineage>
        <taxon>Eukaryota</taxon>
        <taxon>Viridiplantae</taxon>
        <taxon>Streptophyta</taxon>
        <taxon>Embryophyta</taxon>
        <taxon>Tracheophyta</taxon>
        <taxon>Polypodiopsida</taxon>
        <taxon>Polypodiidae</taxon>
        <taxon>Polypodiales</taxon>
        <taxon>Pteridineae</taxon>
        <taxon>Pteridaceae</taxon>
        <taxon>Parkerioideae</taxon>
        <taxon>Ceratopteris</taxon>
    </lineage>
</organism>
<name>A0A8T2U671_CERRI</name>
<feature type="binding site" evidence="1">
    <location>
        <position position="71"/>
    </location>
    <ligand>
        <name>ATP</name>
        <dbReference type="ChEBI" id="CHEBI:30616"/>
    </ligand>
</feature>
<gene>
    <name evidence="3" type="ORF">KP509_09G079500</name>
</gene>
<dbReference type="SUPFAM" id="SSF56112">
    <property type="entry name" value="Protein kinase-like (PK-like)"/>
    <property type="match status" value="1"/>
</dbReference>
<keyword evidence="1" id="KW-0067">ATP-binding</keyword>
<reference evidence="3" key="1">
    <citation type="submission" date="2021-08" db="EMBL/GenBank/DDBJ databases">
        <title>WGS assembly of Ceratopteris richardii.</title>
        <authorList>
            <person name="Marchant D.B."/>
            <person name="Chen G."/>
            <person name="Jenkins J."/>
            <person name="Shu S."/>
            <person name="Leebens-Mack J."/>
            <person name="Grimwood J."/>
            <person name="Schmutz J."/>
            <person name="Soltis P."/>
            <person name="Soltis D."/>
            <person name="Chen Z.-H."/>
        </authorList>
    </citation>
    <scope>NUCLEOTIDE SEQUENCE</scope>
    <source>
        <strain evidence="3">Whitten #5841</strain>
        <tissue evidence="3">Leaf</tissue>
    </source>
</reference>
<evidence type="ECO:0000256" key="1">
    <source>
        <dbReference type="PROSITE-ProRule" id="PRU10141"/>
    </source>
</evidence>
<dbReference type="Gene3D" id="3.30.200.20">
    <property type="entry name" value="Phosphorylase Kinase, domain 1"/>
    <property type="match status" value="1"/>
</dbReference>
<feature type="domain" description="Serine-threonine/tyrosine-protein kinase catalytic" evidence="2">
    <location>
        <begin position="45"/>
        <end position="93"/>
    </location>
</feature>
<keyword evidence="4" id="KW-1185">Reference proteome</keyword>
<protein>
    <recommendedName>
        <fullName evidence="2">Serine-threonine/tyrosine-protein kinase catalytic domain-containing protein</fullName>
    </recommendedName>
</protein>
<dbReference type="GO" id="GO:0005524">
    <property type="term" value="F:ATP binding"/>
    <property type="evidence" value="ECO:0007669"/>
    <property type="project" value="UniProtKB-UniRule"/>
</dbReference>
<comment type="caution">
    <text evidence="3">The sequence shown here is derived from an EMBL/GenBank/DDBJ whole genome shotgun (WGS) entry which is preliminary data.</text>
</comment>